<evidence type="ECO:0000256" key="2">
    <source>
        <dbReference type="SAM" id="MobiDB-lite"/>
    </source>
</evidence>
<evidence type="ECO:0000259" key="3">
    <source>
        <dbReference type="PROSITE" id="PS50102"/>
    </source>
</evidence>
<evidence type="ECO:0000256" key="1">
    <source>
        <dbReference type="PROSITE-ProRule" id="PRU00176"/>
    </source>
</evidence>
<sequence>MLSLGRLTTWQQCNSAVPRNSKSRAFNFPAKTHPTRVSFSPNRLIRLALFSVLGRPRIGFCIYASNRQPQGGNSALEMHDFEEDGDFFDDEEEEETGFDEDEEFIPLTNMKKWLENKPRGFGEGKVYDTSIEDKLMEEIEQSRKAQLANINNLKNKPAMAISKKEQCQQEKVSEEGKHGFRVGLINLPKKKNIHRDLRSAFKGVPGILDIIPVVSGNKRTKDPICKGLAFIDFKTKNEAYRFVQTFSGQSITFGKVQKQIKCDMDFSLLKPGNEDSVGEDSYTDQIVVEAEELYDEFASEDEVHKSAETEESEDSRSGVPIPEFRYGGVAEERERSVTKPNSSKQQGELQEKGKKVASKAKKQRPPKINIPGSANRLKIREKAVLTGVFSKYGGNTSVVTRGQS</sequence>
<dbReference type="PROSITE" id="PS50102">
    <property type="entry name" value="RRM"/>
    <property type="match status" value="1"/>
</dbReference>
<dbReference type="InterPro" id="IPR035979">
    <property type="entry name" value="RBD_domain_sf"/>
</dbReference>
<organism evidence="4 5">
    <name type="scientific">Coffea arabica</name>
    <name type="common">Arabian coffee</name>
    <dbReference type="NCBI Taxonomy" id="13443"/>
    <lineage>
        <taxon>Eukaryota</taxon>
        <taxon>Viridiplantae</taxon>
        <taxon>Streptophyta</taxon>
        <taxon>Embryophyta</taxon>
        <taxon>Tracheophyta</taxon>
        <taxon>Spermatophyta</taxon>
        <taxon>Magnoliopsida</taxon>
        <taxon>eudicotyledons</taxon>
        <taxon>Gunneridae</taxon>
        <taxon>Pentapetalae</taxon>
        <taxon>asterids</taxon>
        <taxon>lamiids</taxon>
        <taxon>Gentianales</taxon>
        <taxon>Rubiaceae</taxon>
        <taxon>Ixoroideae</taxon>
        <taxon>Gardenieae complex</taxon>
        <taxon>Bertiereae - Coffeeae clade</taxon>
        <taxon>Coffeeae</taxon>
        <taxon>Coffea</taxon>
    </lineage>
</organism>
<reference evidence="4" key="1">
    <citation type="journal article" date="2025" name="Foods">
        <title>Unveiling the Microbial Signatures of Arabica Coffee Cherries: Insights into Ripeness Specific Diversity, Functional Traits, and Implications for Quality and Safety.</title>
        <authorList>
            <consortium name="RefSeq"/>
            <person name="Tenea G.N."/>
            <person name="Cifuentes V."/>
            <person name="Reyes P."/>
            <person name="Cevallos-Vallejos M."/>
        </authorList>
    </citation>
    <scope>NUCLEOTIDE SEQUENCE [LARGE SCALE GENOMIC DNA]</scope>
</reference>
<accession>A0A6P6V7N3</accession>
<dbReference type="Gene3D" id="3.30.70.330">
    <property type="match status" value="1"/>
</dbReference>
<feature type="compositionally biased region" description="Basic residues" evidence="2">
    <location>
        <begin position="355"/>
        <end position="365"/>
    </location>
</feature>
<dbReference type="Proteomes" id="UP001652660">
    <property type="component" value="Chromosome 11e"/>
</dbReference>
<feature type="region of interest" description="Disordered" evidence="2">
    <location>
        <begin position="299"/>
        <end position="375"/>
    </location>
</feature>
<dbReference type="SUPFAM" id="SSF54928">
    <property type="entry name" value="RNA-binding domain, RBD"/>
    <property type="match status" value="1"/>
</dbReference>
<name>A0A6P6V7N3_COFAR</name>
<dbReference type="PANTHER" id="PTHR37200:SF1">
    <property type="entry name" value="RNA-BINDING (RRM_RBD_RNP MOTIFS) FAMILY PROTEIN"/>
    <property type="match status" value="1"/>
</dbReference>
<gene>
    <name evidence="5" type="primary">LOC113717995</name>
</gene>
<dbReference type="GO" id="GO:0003723">
    <property type="term" value="F:RNA binding"/>
    <property type="evidence" value="ECO:0007669"/>
    <property type="project" value="UniProtKB-UniRule"/>
</dbReference>
<dbReference type="InterPro" id="IPR000504">
    <property type="entry name" value="RRM_dom"/>
</dbReference>
<dbReference type="InterPro" id="IPR012677">
    <property type="entry name" value="Nucleotide-bd_a/b_plait_sf"/>
</dbReference>
<evidence type="ECO:0000313" key="4">
    <source>
        <dbReference type="Proteomes" id="UP001652660"/>
    </source>
</evidence>
<dbReference type="PANTHER" id="PTHR37200">
    <property type="entry name" value="RNA-BINDING (RRM/RBD/RNP MOTIFS) FAMILY PROTEIN"/>
    <property type="match status" value="1"/>
</dbReference>
<dbReference type="OrthoDB" id="1912879at2759"/>
<reference evidence="5" key="2">
    <citation type="submission" date="2025-08" db="UniProtKB">
        <authorList>
            <consortium name="RefSeq"/>
        </authorList>
    </citation>
    <scope>IDENTIFICATION</scope>
    <source>
        <tissue evidence="5">Leaves</tissue>
    </source>
</reference>
<dbReference type="GeneID" id="113717995"/>
<feature type="domain" description="RRM" evidence="3">
    <location>
        <begin position="180"/>
        <end position="267"/>
    </location>
</feature>
<protein>
    <recommendedName>
        <fullName evidence="3">RRM domain-containing protein</fullName>
    </recommendedName>
</protein>
<keyword evidence="1" id="KW-0694">RNA-binding</keyword>
<evidence type="ECO:0000313" key="5">
    <source>
        <dbReference type="RefSeq" id="XP_027098680.1"/>
    </source>
</evidence>
<dbReference type="AlphaFoldDB" id="A0A6P6V7N3"/>
<keyword evidence="4" id="KW-1185">Reference proteome</keyword>
<dbReference type="RefSeq" id="XP_027098680.1">
    <property type="nucleotide sequence ID" value="XM_027242879.2"/>
</dbReference>
<dbReference type="CDD" id="cd00590">
    <property type="entry name" value="RRM_SF"/>
    <property type="match status" value="1"/>
</dbReference>
<proteinExistence type="predicted"/>